<protein>
    <recommendedName>
        <fullName evidence="4">DUF3592 domain-containing protein</fullName>
    </recommendedName>
</protein>
<comment type="caution">
    <text evidence="2">The sequence shown here is derived from an EMBL/GenBank/DDBJ whole genome shotgun (WGS) entry which is preliminary data.</text>
</comment>
<keyword evidence="1" id="KW-0472">Membrane</keyword>
<name>A0ABT3ILQ1_9BACT</name>
<reference evidence="2 3" key="1">
    <citation type="submission" date="2022-10" db="EMBL/GenBank/DDBJ databases">
        <title>Chitinophaga nivalis PC15 sp. nov., isolated from Pyeongchang county, South Korea.</title>
        <authorList>
            <person name="Trinh H.N."/>
        </authorList>
    </citation>
    <scope>NUCLEOTIDE SEQUENCE [LARGE SCALE GENOMIC DNA]</scope>
    <source>
        <strain evidence="2 3">PC14</strain>
    </source>
</reference>
<evidence type="ECO:0008006" key="4">
    <source>
        <dbReference type="Google" id="ProtNLM"/>
    </source>
</evidence>
<evidence type="ECO:0000313" key="3">
    <source>
        <dbReference type="Proteomes" id="UP001207742"/>
    </source>
</evidence>
<dbReference type="Proteomes" id="UP001207742">
    <property type="component" value="Unassembled WGS sequence"/>
</dbReference>
<sequence length="104" mass="11955">MIIYGRRSFCMKSFQLADIGIANDIPDFVKFEVRQTYVHIYWIPLFPIGKIWCVRKTDDKLYEVNAEILPALQSLPHPKVSWVAFIGLILIGVLFLAFVVAGRL</sequence>
<dbReference type="RefSeq" id="WP_264730750.1">
    <property type="nucleotide sequence ID" value="NZ_JAPDNR010000001.1"/>
</dbReference>
<evidence type="ECO:0000313" key="2">
    <source>
        <dbReference type="EMBL" id="MCW3484836.1"/>
    </source>
</evidence>
<keyword evidence="3" id="KW-1185">Reference proteome</keyword>
<keyword evidence="1" id="KW-0812">Transmembrane</keyword>
<dbReference type="EMBL" id="JAPDNS010000001">
    <property type="protein sequence ID" value="MCW3484836.1"/>
    <property type="molecule type" value="Genomic_DNA"/>
</dbReference>
<proteinExistence type="predicted"/>
<gene>
    <name evidence="2" type="ORF">OL497_13065</name>
</gene>
<organism evidence="2 3">
    <name type="scientific">Chitinophaga nivalis</name>
    <dbReference type="NCBI Taxonomy" id="2991709"/>
    <lineage>
        <taxon>Bacteria</taxon>
        <taxon>Pseudomonadati</taxon>
        <taxon>Bacteroidota</taxon>
        <taxon>Chitinophagia</taxon>
        <taxon>Chitinophagales</taxon>
        <taxon>Chitinophagaceae</taxon>
        <taxon>Chitinophaga</taxon>
    </lineage>
</organism>
<evidence type="ECO:0000256" key="1">
    <source>
        <dbReference type="SAM" id="Phobius"/>
    </source>
</evidence>
<accession>A0ABT3ILQ1</accession>
<keyword evidence="1" id="KW-1133">Transmembrane helix</keyword>
<feature type="transmembrane region" description="Helical" evidence="1">
    <location>
        <begin position="80"/>
        <end position="101"/>
    </location>
</feature>